<comment type="caution">
    <text evidence="1">The sequence shown here is derived from an EMBL/GenBank/DDBJ whole genome shotgun (WGS) entry which is preliminary data.</text>
</comment>
<name>A0A6V7HLY6_9HYME</name>
<dbReference type="EMBL" id="CAJDYZ010013078">
    <property type="protein sequence ID" value="CAD1480912.1"/>
    <property type="molecule type" value="Genomic_DNA"/>
</dbReference>
<gene>
    <name evidence="1" type="ORF">MHI_LOCUS970596</name>
</gene>
<reference evidence="1" key="1">
    <citation type="submission" date="2020-07" db="EMBL/GenBank/DDBJ databases">
        <authorList>
            <person name="Nazaruddin N."/>
        </authorList>
    </citation>
    <scope>NUCLEOTIDE SEQUENCE</scope>
</reference>
<organism evidence="1 2">
    <name type="scientific">Heterotrigona itama</name>
    <dbReference type="NCBI Taxonomy" id="395501"/>
    <lineage>
        <taxon>Eukaryota</taxon>
        <taxon>Metazoa</taxon>
        <taxon>Ecdysozoa</taxon>
        <taxon>Arthropoda</taxon>
        <taxon>Hexapoda</taxon>
        <taxon>Insecta</taxon>
        <taxon>Pterygota</taxon>
        <taxon>Neoptera</taxon>
        <taxon>Endopterygota</taxon>
        <taxon>Hymenoptera</taxon>
        <taxon>Apocrita</taxon>
        <taxon>Aculeata</taxon>
        <taxon>Apoidea</taxon>
        <taxon>Anthophila</taxon>
        <taxon>Apidae</taxon>
        <taxon>Heterotrigona</taxon>
    </lineage>
</organism>
<accession>A0A6V7HLY6</accession>
<protein>
    <submittedName>
        <fullName evidence="1">Uncharacterized protein</fullName>
    </submittedName>
</protein>
<proteinExistence type="predicted"/>
<keyword evidence="2" id="KW-1185">Reference proteome</keyword>
<evidence type="ECO:0000313" key="2">
    <source>
        <dbReference type="Proteomes" id="UP000752696"/>
    </source>
</evidence>
<sequence length="87" mass="10218">YLGRDHGWVAGRSRYKLLCSYCSSTLILTDNDLYNRWLSIYFLVSRIEKLKPQIHVSASIASEEERGSEKCHKRSLQQMAYHPLDRK</sequence>
<dbReference type="Proteomes" id="UP000752696">
    <property type="component" value="Unassembled WGS sequence"/>
</dbReference>
<dbReference type="AlphaFoldDB" id="A0A6V7HLY6"/>
<evidence type="ECO:0000313" key="1">
    <source>
        <dbReference type="EMBL" id="CAD1480912.1"/>
    </source>
</evidence>
<feature type="non-terminal residue" evidence="1">
    <location>
        <position position="1"/>
    </location>
</feature>